<evidence type="ECO:0000313" key="3">
    <source>
        <dbReference type="Proteomes" id="UP000779049"/>
    </source>
</evidence>
<evidence type="ECO:0000313" key="2">
    <source>
        <dbReference type="EMBL" id="MBY0758770.1"/>
    </source>
</evidence>
<dbReference type="Proteomes" id="UP000779049">
    <property type="component" value="Unassembled WGS sequence"/>
</dbReference>
<organism evidence="2 3">
    <name type="scientific">Sellimonas caecigallum</name>
    <dbReference type="NCBI Taxonomy" id="2592333"/>
    <lineage>
        <taxon>Bacteria</taxon>
        <taxon>Bacillati</taxon>
        <taxon>Bacillota</taxon>
        <taxon>Clostridia</taxon>
        <taxon>Lachnospirales</taxon>
        <taxon>Lachnospiraceae</taxon>
        <taxon>Sellimonas</taxon>
    </lineage>
</organism>
<accession>A0ABS7L6T2</accession>
<feature type="transmembrane region" description="Helical" evidence="1">
    <location>
        <begin position="29"/>
        <end position="47"/>
    </location>
</feature>
<keyword evidence="1" id="KW-0472">Membrane</keyword>
<reference evidence="2 3" key="1">
    <citation type="journal article" date="2020" name="New Microbes New Infect">
        <title>Sellimonas caecigallum sp. nov., description and genome sequence of a new member of the Sellimonas genus isolated from the cecum of feral chicken.</title>
        <authorList>
            <person name="Wongkuna S."/>
            <person name="Ghimire S."/>
            <person name="Antony L."/>
            <person name="Chankhamhaengdecha S."/>
            <person name="Janvilisri T."/>
            <person name="Scaria J."/>
        </authorList>
    </citation>
    <scope>NUCLEOTIDE SEQUENCE [LARGE SCALE GENOMIC DNA]</scope>
    <source>
        <strain evidence="2 3">SW451</strain>
    </source>
</reference>
<protein>
    <submittedName>
        <fullName evidence="2">Pilus assembly protein</fullName>
    </submittedName>
</protein>
<gene>
    <name evidence="2" type="ORF">FLB61_06680</name>
</gene>
<dbReference type="EMBL" id="VIRV01000007">
    <property type="protein sequence ID" value="MBY0758770.1"/>
    <property type="molecule type" value="Genomic_DNA"/>
</dbReference>
<evidence type="ECO:0000256" key="1">
    <source>
        <dbReference type="SAM" id="Phobius"/>
    </source>
</evidence>
<proteinExistence type="predicted"/>
<sequence>MIYSSQPPAACKEAPSFTSFQKGSMTVEAAFVLPLFLFAVLAMIYLLEIMAIQTNIRAGMQYAGKRYAENAYLTAFAHKETLEKDIVESIGESRINTSVIRGGSAGIDCSASYLDPIRQILFLKTKYTMKIPIPVFGIFDIKREETMRIKGWNGYTSSIPTSPEQRIVYVTEHGTVYHLDQHCTYLDLSVRMVSQADLEILRNQSGGKYYPCDKCGGQAGWGVYVTDYGDRYHTSLSCSGLKRKVYAVPISETAGKGACSKCGNS</sequence>
<keyword evidence="1" id="KW-1133">Transmembrane helix</keyword>
<comment type="caution">
    <text evidence="2">The sequence shown here is derived from an EMBL/GenBank/DDBJ whole genome shotgun (WGS) entry which is preliminary data.</text>
</comment>
<name>A0ABS7L6T2_9FIRM</name>
<keyword evidence="1" id="KW-0812">Transmembrane</keyword>
<keyword evidence="3" id="KW-1185">Reference proteome</keyword>